<name>A0A499UZ21_9ACTN</name>
<gene>
    <name evidence="2" type="ORF">SSPO_091600</name>
</gene>
<dbReference type="InterPro" id="IPR029058">
    <property type="entry name" value="AB_hydrolase_fold"/>
</dbReference>
<reference evidence="2 3" key="1">
    <citation type="journal article" date="2020" name="Int. J. Syst. Evol. Microbiol.">
        <title>Reclassification of Streptomyces castelarensis and Streptomyces sporoclivatus as later heterotypic synonyms of Streptomyces antimycoticus.</title>
        <authorList>
            <person name="Komaki H."/>
            <person name="Tamura T."/>
        </authorList>
    </citation>
    <scope>NUCLEOTIDE SEQUENCE [LARGE SCALE GENOMIC DNA]</scope>
    <source>
        <strain evidence="2 3">NBRC 100767</strain>
    </source>
</reference>
<dbReference type="PANTHER" id="PTHR37017:SF11">
    <property type="entry name" value="ESTERASE_LIPASE_THIOESTERASE DOMAIN-CONTAINING PROTEIN"/>
    <property type="match status" value="1"/>
</dbReference>
<organism evidence="2 3">
    <name type="scientific">Streptomyces antimycoticus</name>
    <dbReference type="NCBI Taxonomy" id="68175"/>
    <lineage>
        <taxon>Bacteria</taxon>
        <taxon>Bacillati</taxon>
        <taxon>Actinomycetota</taxon>
        <taxon>Actinomycetes</taxon>
        <taxon>Kitasatosporales</taxon>
        <taxon>Streptomycetaceae</taxon>
        <taxon>Streptomyces</taxon>
        <taxon>Streptomyces violaceusniger group</taxon>
    </lineage>
</organism>
<dbReference type="EMBL" id="AP019620">
    <property type="protein sequence ID" value="BBJ46442.1"/>
    <property type="molecule type" value="Genomic_DNA"/>
</dbReference>
<evidence type="ECO:0000313" key="2">
    <source>
        <dbReference type="EMBL" id="BBJ46442.1"/>
    </source>
</evidence>
<sequence>MSGGAGADLPATGEWATHASGRSFPCGHATPSAIAAGPFFVAILLRAPRARRTVAAGHTVGMRLIGRSIVGPRRYLAAMTEFVLVAGAWLGSWAWDGVVPELRAAGHGVHALTLSGLAEKQGVQAGQQTHVQDIVGEVERLDLRDVVLVGHSYSGIPVGQAAERIGDRLAHVVFVDSNVPEDGGSFLSAWPGGRSMVEASMAANGGFWAPLTEADCHGQGLTEEQIGRLVGGATPHPGTTLSEPAVLARPLGGLPATYIKCLLDGAEPTDDVAELLKSEHWRLVEMDTGHWPMFSQPRELARILLRCAGAS</sequence>
<dbReference type="AlphaFoldDB" id="A0A499UZ21"/>
<evidence type="ECO:0000313" key="3">
    <source>
        <dbReference type="Proteomes" id="UP000463951"/>
    </source>
</evidence>
<dbReference type="InterPro" id="IPR052897">
    <property type="entry name" value="Sec-Metab_Biosynth_Hydrolase"/>
</dbReference>
<evidence type="ECO:0000259" key="1">
    <source>
        <dbReference type="Pfam" id="PF12697"/>
    </source>
</evidence>
<accession>A0A499UZ21</accession>
<dbReference type="InterPro" id="IPR000073">
    <property type="entry name" value="AB_hydrolase_1"/>
</dbReference>
<dbReference type="PANTHER" id="PTHR37017">
    <property type="entry name" value="AB HYDROLASE-1 DOMAIN-CONTAINING PROTEIN-RELATED"/>
    <property type="match status" value="1"/>
</dbReference>
<dbReference type="Gene3D" id="3.40.50.1820">
    <property type="entry name" value="alpha/beta hydrolase"/>
    <property type="match status" value="1"/>
</dbReference>
<feature type="domain" description="AB hydrolase-1" evidence="1">
    <location>
        <begin position="82"/>
        <end position="302"/>
    </location>
</feature>
<dbReference type="SUPFAM" id="SSF53474">
    <property type="entry name" value="alpha/beta-Hydrolases"/>
    <property type="match status" value="1"/>
</dbReference>
<dbReference type="Pfam" id="PF12697">
    <property type="entry name" value="Abhydrolase_6"/>
    <property type="match status" value="1"/>
</dbReference>
<proteinExistence type="predicted"/>
<dbReference type="Proteomes" id="UP000463951">
    <property type="component" value="Chromosome"/>
</dbReference>
<protein>
    <recommendedName>
        <fullName evidence="1">AB hydrolase-1 domain-containing protein</fullName>
    </recommendedName>
</protein>
<dbReference type="GO" id="GO:0003824">
    <property type="term" value="F:catalytic activity"/>
    <property type="evidence" value="ECO:0007669"/>
    <property type="project" value="UniProtKB-ARBA"/>
</dbReference>